<sequence length="411" mass="47091">MLWGNYAGRADFSYSQLRHTEHPDASNIQQETLSHLQFTDRQARGDGIQIEKKSTMASGYNLNPGFSTPWQEKKTLALSISYNNDFSASQLSVETADDPFDNKKFRFDNSYVSLAFSNWVVGAGTQTQWWGPGWDNSLLLSNNARPSPSIFLQRNYSKPDRDPAYHWTGNWQLRTFISTLEQSREDNKDLLSGARLNSRFGQSLELGLSYLMEWGDKKKTEINQNSRTSNSVSRFGFDISYSVSVLDQPVQIYGQFVQENDRGQNSHNNYELVGISTHFSYGKNQYRLFLEANDTRKNLLQQNQIPNYTYRGRSIGATFEGARQTSLGLFRFHPGGSEIYLKYSQIRDGKRAINYAAPDQFGIVSLTFKFPLMNSYVSTAVNYSDNAIGLKKDNQREPKFSASLQWQYRFK</sequence>
<evidence type="ECO:0000313" key="2">
    <source>
        <dbReference type="Proteomes" id="UP000196027"/>
    </source>
</evidence>
<organism evidence="1 2">
    <name type="scientific">Oleiphilus messinensis</name>
    <dbReference type="NCBI Taxonomy" id="141451"/>
    <lineage>
        <taxon>Bacteria</taxon>
        <taxon>Pseudomonadati</taxon>
        <taxon>Pseudomonadota</taxon>
        <taxon>Gammaproteobacteria</taxon>
        <taxon>Oceanospirillales</taxon>
        <taxon>Oleiphilaceae</taxon>
        <taxon>Oleiphilus</taxon>
    </lineage>
</organism>
<dbReference type="KEGG" id="ome:OLMES_2850"/>
<dbReference type="InterPro" id="IPR038636">
    <property type="entry name" value="Wzi_sf"/>
</dbReference>
<gene>
    <name evidence="1" type="ORF">OLMES_2850</name>
</gene>
<dbReference type="Gene3D" id="2.40.160.130">
    <property type="entry name" value="Capsule assembly protein Wzi"/>
    <property type="match status" value="1"/>
</dbReference>
<dbReference type="Proteomes" id="UP000196027">
    <property type="component" value="Chromosome"/>
</dbReference>
<keyword evidence="2" id="KW-1185">Reference proteome</keyword>
<dbReference type="InterPro" id="IPR026950">
    <property type="entry name" value="Caps_assemb_Wzi"/>
</dbReference>
<dbReference type="AlphaFoldDB" id="A0A1Y0I8S5"/>
<dbReference type="Pfam" id="PF14052">
    <property type="entry name" value="Caps_assemb_Wzi"/>
    <property type="match status" value="1"/>
</dbReference>
<name>A0A1Y0I8S5_9GAMM</name>
<evidence type="ECO:0000313" key="1">
    <source>
        <dbReference type="EMBL" id="ARU56898.1"/>
    </source>
</evidence>
<accession>A0A1Y0I8S5</accession>
<proteinExistence type="predicted"/>
<protein>
    <recommendedName>
        <fullName evidence="3">Capsule assembly protein Wzi</fullName>
    </recommendedName>
</protein>
<dbReference type="EMBL" id="CP021425">
    <property type="protein sequence ID" value="ARU56898.1"/>
    <property type="molecule type" value="Genomic_DNA"/>
</dbReference>
<evidence type="ECO:0008006" key="3">
    <source>
        <dbReference type="Google" id="ProtNLM"/>
    </source>
</evidence>
<reference evidence="1 2" key="1">
    <citation type="submission" date="2017-05" db="EMBL/GenBank/DDBJ databases">
        <title>Genomic insights into alkan degradation activity of Oleiphilus messinensis.</title>
        <authorList>
            <person name="Kozyavkin S.A."/>
            <person name="Slesarev A.I."/>
            <person name="Golyshin P.N."/>
            <person name="Korzhenkov A."/>
            <person name="Golyshina O.N."/>
            <person name="Toshchakov S.V."/>
        </authorList>
    </citation>
    <scope>NUCLEOTIDE SEQUENCE [LARGE SCALE GENOMIC DNA]</scope>
    <source>
        <strain evidence="1 2">ME102</strain>
    </source>
</reference>